<protein>
    <submittedName>
        <fullName evidence="1">Uncharacterized protein</fullName>
    </submittedName>
</protein>
<accession>A0A2R6X9I0</accession>
<sequence length="154" mass="16641">MMIASHFLGFPPPPLASTFGNPVGSVLPQVLFSKFSESQHVLDCPSRAVSLICASESLLFRCHRFPGPDPAPPPRDVNGQCAICAGAEGRRTLELLAESSAGLVKFLLPALSRGVIILSYRNPEIAHSKSCTSIEKGFYLQPQPQPLNLKMLSR</sequence>
<name>A0A2R6X9I0_MARPO</name>
<evidence type="ECO:0000313" key="2">
    <source>
        <dbReference type="Proteomes" id="UP000244005"/>
    </source>
</evidence>
<reference evidence="2" key="1">
    <citation type="journal article" date="2017" name="Cell">
        <title>Insights into land plant evolution garnered from the Marchantia polymorpha genome.</title>
        <authorList>
            <person name="Bowman J.L."/>
            <person name="Kohchi T."/>
            <person name="Yamato K.T."/>
            <person name="Jenkins J."/>
            <person name="Shu S."/>
            <person name="Ishizaki K."/>
            <person name="Yamaoka S."/>
            <person name="Nishihama R."/>
            <person name="Nakamura Y."/>
            <person name="Berger F."/>
            <person name="Adam C."/>
            <person name="Aki S.S."/>
            <person name="Althoff F."/>
            <person name="Araki T."/>
            <person name="Arteaga-Vazquez M.A."/>
            <person name="Balasubrmanian S."/>
            <person name="Barry K."/>
            <person name="Bauer D."/>
            <person name="Boehm C.R."/>
            <person name="Briginshaw L."/>
            <person name="Caballero-Perez J."/>
            <person name="Catarino B."/>
            <person name="Chen F."/>
            <person name="Chiyoda S."/>
            <person name="Chovatia M."/>
            <person name="Davies K.M."/>
            <person name="Delmans M."/>
            <person name="Demura T."/>
            <person name="Dierschke T."/>
            <person name="Dolan L."/>
            <person name="Dorantes-Acosta A.E."/>
            <person name="Eklund D.M."/>
            <person name="Florent S.N."/>
            <person name="Flores-Sandoval E."/>
            <person name="Fujiyama A."/>
            <person name="Fukuzawa H."/>
            <person name="Galik B."/>
            <person name="Grimanelli D."/>
            <person name="Grimwood J."/>
            <person name="Grossniklaus U."/>
            <person name="Hamada T."/>
            <person name="Haseloff J."/>
            <person name="Hetherington A.J."/>
            <person name="Higo A."/>
            <person name="Hirakawa Y."/>
            <person name="Hundley H.N."/>
            <person name="Ikeda Y."/>
            <person name="Inoue K."/>
            <person name="Inoue S.I."/>
            <person name="Ishida S."/>
            <person name="Jia Q."/>
            <person name="Kakita M."/>
            <person name="Kanazawa T."/>
            <person name="Kawai Y."/>
            <person name="Kawashima T."/>
            <person name="Kennedy M."/>
            <person name="Kinose K."/>
            <person name="Kinoshita T."/>
            <person name="Kohara Y."/>
            <person name="Koide E."/>
            <person name="Komatsu K."/>
            <person name="Kopischke S."/>
            <person name="Kubo M."/>
            <person name="Kyozuka J."/>
            <person name="Lagercrantz U."/>
            <person name="Lin S.S."/>
            <person name="Lindquist E."/>
            <person name="Lipzen A.M."/>
            <person name="Lu C.W."/>
            <person name="De Luna E."/>
            <person name="Martienssen R.A."/>
            <person name="Minamino N."/>
            <person name="Mizutani M."/>
            <person name="Mizutani M."/>
            <person name="Mochizuki N."/>
            <person name="Monte I."/>
            <person name="Mosher R."/>
            <person name="Nagasaki H."/>
            <person name="Nakagami H."/>
            <person name="Naramoto S."/>
            <person name="Nishitani K."/>
            <person name="Ohtani M."/>
            <person name="Okamoto T."/>
            <person name="Okumura M."/>
            <person name="Phillips J."/>
            <person name="Pollak B."/>
            <person name="Reinders A."/>
            <person name="Rovekamp M."/>
            <person name="Sano R."/>
            <person name="Sawa S."/>
            <person name="Schmid M.W."/>
            <person name="Shirakawa M."/>
            <person name="Solano R."/>
            <person name="Spunde A."/>
            <person name="Suetsugu N."/>
            <person name="Sugano S."/>
            <person name="Sugiyama A."/>
            <person name="Sun R."/>
            <person name="Suzuki Y."/>
            <person name="Takenaka M."/>
            <person name="Takezawa D."/>
            <person name="Tomogane H."/>
            <person name="Tsuzuki M."/>
            <person name="Ueda T."/>
            <person name="Umeda M."/>
            <person name="Ward J.M."/>
            <person name="Watanabe Y."/>
            <person name="Yazaki K."/>
            <person name="Yokoyama R."/>
            <person name="Yoshitake Y."/>
            <person name="Yotsui I."/>
            <person name="Zachgo S."/>
            <person name="Schmutz J."/>
        </authorList>
    </citation>
    <scope>NUCLEOTIDE SEQUENCE [LARGE SCALE GENOMIC DNA]</scope>
    <source>
        <strain evidence="2">Tak-1</strain>
    </source>
</reference>
<dbReference type="Gramene" id="Mp2g00900.1">
    <property type="protein sequence ID" value="Mp2g00900.1.cds1"/>
    <property type="gene ID" value="Mp2g00900"/>
</dbReference>
<dbReference type="Proteomes" id="UP000244005">
    <property type="component" value="Unassembled WGS sequence"/>
</dbReference>
<keyword evidence="2" id="KW-1185">Reference proteome</keyword>
<organism evidence="1 2">
    <name type="scientific">Marchantia polymorpha</name>
    <name type="common">Common liverwort</name>
    <name type="synonym">Marchantia aquatica</name>
    <dbReference type="NCBI Taxonomy" id="3197"/>
    <lineage>
        <taxon>Eukaryota</taxon>
        <taxon>Viridiplantae</taxon>
        <taxon>Streptophyta</taxon>
        <taxon>Embryophyta</taxon>
        <taxon>Marchantiophyta</taxon>
        <taxon>Marchantiopsida</taxon>
        <taxon>Marchantiidae</taxon>
        <taxon>Marchantiales</taxon>
        <taxon>Marchantiaceae</taxon>
        <taxon>Marchantia</taxon>
    </lineage>
</organism>
<dbReference type="EMBL" id="KZ772700">
    <property type="protein sequence ID" value="PTQ42744.1"/>
    <property type="molecule type" value="Genomic_DNA"/>
</dbReference>
<proteinExistence type="predicted"/>
<gene>
    <name evidence="1" type="ORF">MARPO_0028s0061</name>
</gene>
<dbReference type="AlphaFoldDB" id="A0A2R6X9I0"/>
<evidence type="ECO:0000313" key="1">
    <source>
        <dbReference type="EMBL" id="PTQ42744.1"/>
    </source>
</evidence>